<dbReference type="Pfam" id="PF00326">
    <property type="entry name" value="Peptidase_S9"/>
    <property type="match status" value="1"/>
</dbReference>
<dbReference type="PANTHER" id="PTHR43056:SF5">
    <property type="entry name" value="PEPTIDASE S9 PROLYL OLIGOPEPTIDASE CATALYTIC DOMAIN-CONTAINING PROTEIN"/>
    <property type="match status" value="1"/>
</dbReference>
<dbReference type="GO" id="GO:0006508">
    <property type="term" value="P:proteolysis"/>
    <property type="evidence" value="ECO:0007669"/>
    <property type="project" value="InterPro"/>
</dbReference>
<name>A0A7I8KDG2_SPIIN</name>
<dbReference type="InterPro" id="IPR029058">
    <property type="entry name" value="AB_hydrolase_fold"/>
</dbReference>
<dbReference type="Gene3D" id="2.120.10.30">
    <property type="entry name" value="TolB, C-terminal domain"/>
    <property type="match status" value="1"/>
</dbReference>
<dbReference type="SUPFAM" id="SSF53474">
    <property type="entry name" value="alpha/beta-Hydrolases"/>
    <property type="match status" value="1"/>
</dbReference>
<evidence type="ECO:0000313" key="3">
    <source>
        <dbReference type="EMBL" id="CAA7395780.1"/>
    </source>
</evidence>
<gene>
    <name evidence="3" type="ORF">SI8410_05006443</name>
</gene>
<feature type="compositionally biased region" description="Low complexity" evidence="1">
    <location>
        <begin position="48"/>
        <end position="65"/>
    </location>
</feature>
<evidence type="ECO:0000256" key="1">
    <source>
        <dbReference type="SAM" id="MobiDB-lite"/>
    </source>
</evidence>
<sequence length="736" mass="82035">MAGWAAIRWTPRPYAALTLPVLSRLHHRGNLGLPLLRGDRNRSCRPMSSSSSSLSPSASAEVGGSTAAGGGAGKVTAPYGSWKSPITSDVVAGAEKRLGGIGVAGDGRLVWIESRPEEAGRMVLVKEPVEPENKPIDIIPQEFAARTLAQEYGGGAFAVSENMVFFSNYKDQRLYRQIIGEKFPVPITPDYGGPVVRYADGMVDPHFKRYVTVMEDHRQSSTNATTSIVSIDFRNENILEPKVLVSGRDFYASPRIDPVGKRMAWIEWEHPNMPWDNSELWVGYFSEDGELSKRICIAGDSPALVESPAEPKWSPEGELFFITDRIGGFWNIYKWNENQNNVEHVYPLKAEFTRPMWTFGINSYDFVKDWGSNSIVCTYRKNGGSYLGILDHTQSSFTLCDIPFTDIYNVVSVQNCLYLEGASAVHPLSIAKVILNDELTKVAAFSIIWSSSPDITRFEPYFSRPEVIEFPTERPGETAFAFFYPPSNPIYQASPDEKPPLLLKGHGGPTGEARGLLELSIQYWTSRGWAFVDVNYGGSTGYGREYRSRLLGQWGIVDVNDCCTCATFLADQGKVDGDRLCIMGRSAGGYTTLAALAFRDTFRAGASLYGVADLSLLREETHKFEARYLDNLLGSDHAFYERSPINFVDKFTCPVILFQGLEDKVVPPEQARKIYQSLKEKGIPVALVEFEGEQHGFRKAENIKFVLEQQMLFFARLVGKFDLPDEVSPIKIDNFD</sequence>
<evidence type="ECO:0000313" key="4">
    <source>
        <dbReference type="Proteomes" id="UP000663760"/>
    </source>
</evidence>
<dbReference type="SUPFAM" id="SSF69322">
    <property type="entry name" value="Tricorn protease domain 2"/>
    <property type="match status" value="1"/>
</dbReference>
<dbReference type="GO" id="GO:0008236">
    <property type="term" value="F:serine-type peptidase activity"/>
    <property type="evidence" value="ECO:0007669"/>
    <property type="project" value="InterPro"/>
</dbReference>
<feature type="region of interest" description="Disordered" evidence="1">
    <location>
        <begin position="36"/>
        <end position="70"/>
    </location>
</feature>
<protein>
    <recommendedName>
        <fullName evidence="2">Peptidase S9 prolyl oligopeptidase catalytic domain-containing protein</fullName>
    </recommendedName>
</protein>
<dbReference type="Proteomes" id="UP000663760">
    <property type="component" value="Chromosome 5"/>
</dbReference>
<evidence type="ECO:0000259" key="2">
    <source>
        <dbReference type="Pfam" id="PF00326"/>
    </source>
</evidence>
<dbReference type="InterPro" id="IPR011042">
    <property type="entry name" value="6-blade_b-propeller_TolB-like"/>
</dbReference>
<dbReference type="EMBL" id="LR746268">
    <property type="protein sequence ID" value="CAA7395780.1"/>
    <property type="molecule type" value="Genomic_DNA"/>
</dbReference>
<dbReference type="Gene3D" id="3.40.50.1820">
    <property type="entry name" value="alpha/beta hydrolase"/>
    <property type="match status" value="1"/>
</dbReference>
<dbReference type="InterPro" id="IPR001375">
    <property type="entry name" value="Peptidase_S9_cat"/>
</dbReference>
<dbReference type="InterPro" id="IPR050585">
    <property type="entry name" value="Xaa-Pro_dipeptidyl-ppase/CocE"/>
</dbReference>
<feature type="domain" description="Peptidase S9 prolyl oligopeptidase catalytic" evidence="2">
    <location>
        <begin position="520"/>
        <end position="719"/>
    </location>
</feature>
<dbReference type="PANTHER" id="PTHR43056">
    <property type="entry name" value="PEPTIDASE S9 PROLYL OLIGOPEPTIDASE"/>
    <property type="match status" value="1"/>
</dbReference>
<accession>A0A7I8KDG2</accession>
<reference evidence="3" key="1">
    <citation type="submission" date="2020-02" db="EMBL/GenBank/DDBJ databases">
        <authorList>
            <person name="Scholz U."/>
            <person name="Mascher M."/>
            <person name="Fiebig A."/>
        </authorList>
    </citation>
    <scope>NUCLEOTIDE SEQUENCE</scope>
</reference>
<organism evidence="3 4">
    <name type="scientific">Spirodela intermedia</name>
    <name type="common">Intermediate duckweed</name>
    <dbReference type="NCBI Taxonomy" id="51605"/>
    <lineage>
        <taxon>Eukaryota</taxon>
        <taxon>Viridiplantae</taxon>
        <taxon>Streptophyta</taxon>
        <taxon>Embryophyta</taxon>
        <taxon>Tracheophyta</taxon>
        <taxon>Spermatophyta</taxon>
        <taxon>Magnoliopsida</taxon>
        <taxon>Liliopsida</taxon>
        <taxon>Araceae</taxon>
        <taxon>Lemnoideae</taxon>
        <taxon>Spirodela</taxon>
    </lineage>
</organism>
<dbReference type="OrthoDB" id="416344at2759"/>
<keyword evidence="4" id="KW-1185">Reference proteome</keyword>
<dbReference type="AlphaFoldDB" id="A0A7I8KDG2"/>
<proteinExistence type="predicted"/>